<evidence type="ECO:0000313" key="4">
    <source>
        <dbReference type="Proteomes" id="UP000181962"/>
    </source>
</evidence>
<gene>
    <name evidence="1" type="ORF">BKD09_41465</name>
    <name evidence="2" type="ORF">MA20_46815</name>
</gene>
<evidence type="ECO:0000313" key="1">
    <source>
        <dbReference type="EMBL" id="APG14837.1"/>
    </source>
</evidence>
<protein>
    <submittedName>
        <fullName evidence="2">Uncharacterized protein</fullName>
    </submittedName>
</protein>
<dbReference type="AlphaFoldDB" id="A0A0A3XFI9"/>
<accession>A0A0A3XFI9</accession>
<dbReference type="EMBL" id="JRPN01000074">
    <property type="protein sequence ID" value="KGT73040.1"/>
    <property type="molecule type" value="Genomic_DNA"/>
</dbReference>
<proteinExistence type="predicted"/>
<dbReference type="RefSeq" id="WP_011084713.1">
    <property type="nucleotide sequence ID" value="NZ_JBEPTP010000001.1"/>
</dbReference>
<dbReference type="OrthoDB" id="9795626at2"/>
<organism evidence="2 3">
    <name type="scientific">Bradyrhizobium japonicum</name>
    <dbReference type="NCBI Taxonomy" id="375"/>
    <lineage>
        <taxon>Bacteria</taxon>
        <taxon>Pseudomonadati</taxon>
        <taxon>Pseudomonadota</taxon>
        <taxon>Alphaproteobacteria</taxon>
        <taxon>Hyphomicrobiales</taxon>
        <taxon>Nitrobacteraceae</taxon>
        <taxon>Bradyrhizobium</taxon>
    </lineage>
</organism>
<name>A0A0A3XFI9_BRAJP</name>
<reference evidence="2 3" key="1">
    <citation type="submission" date="2014-09" db="EMBL/GenBank/DDBJ databases">
        <title>Draft genome of Bradyrhizobium japonicum Is-34.</title>
        <authorList>
            <person name="Tsurumaru H."/>
            <person name="Yamakawa T."/>
            <person name="Hashimoto S."/>
            <person name="Okizaki K."/>
            <person name="Kanesaki Y."/>
            <person name="Yoshikawa H."/>
            <person name="Yajima S."/>
        </authorList>
    </citation>
    <scope>NUCLEOTIDE SEQUENCE [LARGE SCALE GENOMIC DNA]</scope>
    <source>
        <strain evidence="2 3">Is-34</strain>
    </source>
</reference>
<sequence>MEAAKNRRASAEGAFNMACQDIARSQGQVFPLIATDPAVSRALRTRTQELDRTVNDTDAAVLMRRDDLERSLEGLTRRHRLTPLQP</sequence>
<evidence type="ECO:0000313" key="3">
    <source>
        <dbReference type="Proteomes" id="UP000030377"/>
    </source>
</evidence>
<evidence type="ECO:0000313" key="2">
    <source>
        <dbReference type="EMBL" id="KGT73040.1"/>
    </source>
</evidence>
<dbReference type="EMBL" id="CP017637">
    <property type="protein sequence ID" value="APG14837.1"/>
    <property type="molecule type" value="Genomic_DNA"/>
</dbReference>
<dbReference type="Proteomes" id="UP000030377">
    <property type="component" value="Unassembled WGS sequence"/>
</dbReference>
<dbReference type="PATRIC" id="fig|375.38.peg.4597"/>
<reference evidence="1 4" key="2">
    <citation type="submission" date="2016-11" db="EMBL/GenBank/DDBJ databases">
        <title>Complete Genome Sequence of Bradyrhizobium sp. strain J5, an isolated from soybean nodule in Hokkaido.</title>
        <authorList>
            <person name="Kanehara K."/>
        </authorList>
    </citation>
    <scope>NUCLEOTIDE SEQUENCE [LARGE SCALE GENOMIC DNA]</scope>
    <source>
        <strain evidence="1 4">J5</strain>
    </source>
</reference>
<dbReference type="Proteomes" id="UP000181962">
    <property type="component" value="Chromosome"/>
</dbReference>